<protein>
    <submittedName>
        <fullName evidence="2">Uncharacterized protein</fullName>
    </submittedName>
</protein>
<organism evidence="2 3">
    <name type="scientific">Glomus cerebriforme</name>
    <dbReference type="NCBI Taxonomy" id="658196"/>
    <lineage>
        <taxon>Eukaryota</taxon>
        <taxon>Fungi</taxon>
        <taxon>Fungi incertae sedis</taxon>
        <taxon>Mucoromycota</taxon>
        <taxon>Glomeromycotina</taxon>
        <taxon>Glomeromycetes</taxon>
        <taxon>Glomerales</taxon>
        <taxon>Glomeraceae</taxon>
        <taxon>Glomus</taxon>
    </lineage>
</organism>
<name>A0A397S008_9GLOM</name>
<dbReference type="Proteomes" id="UP000265703">
    <property type="component" value="Unassembled WGS sequence"/>
</dbReference>
<gene>
    <name evidence="2" type="ORF">C1645_839965</name>
</gene>
<reference evidence="2 3" key="1">
    <citation type="submission" date="2018-06" db="EMBL/GenBank/DDBJ databases">
        <title>Comparative genomics reveals the genomic features of Rhizophagus irregularis, R. cerebriforme, R. diaphanum and Gigaspora rosea, and their symbiotic lifestyle signature.</title>
        <authorList>
            <person name="Morin E."/>
            <person name="San Clemente H."/>
            <person name="Chen E.C.H."/>
            <person name="De La Providencia I."/>
            <person name="Hainaut M."/>
            <person name="Kuo A."/>
            <person name="Kohler A."/>
            <person name="Murat C."/>
            <person name="Tang N."/>
            <person name="Roy S."/>
            <person name="Loubradou J."/>
            <person name="Henrissat B."/>
            <person name="Grigoriev I.V."/>
            <person name="Corradi N."/>
            <person name="Roux C."/>
            <person name="Martin F.M."/>
        </authorList>
    </citation>
    <scope>NUCLEOTIDE SEQUENCE [LARGE SCALE GENOMIC DNA]</scope>
    <source>
        <strain evidence="2 3">DAOM 227022</strain>
    </source>
</reference>
<feature type="non-terminal residue" evidence="2">
    <location>
        <position position="1"/>
    </location>
</feature>
<dbReference type="OrthoDB" id="2386959at2759"/>
<sequence>SRTAKKCANEKISLDNVNKKGRKKEELVAPPSDDLNNLLNNEETQQSKSKGAKSDHKKKQDMIASPASKIIIDLLNDDNISDSRANNPINQINDIPSNRLIPVLESRNKITPSNSTSKMISAISDSRANSPFGHITSRTSRSRLTSLSSRDNTMNIGHNILNTLQYNFNMTDEGVPSPFNEMTIYQLYELHFMPSTTPGTLIAPQD</sequence>
<dbReference type="EMBL" id="QKYT01001155">
    <property type="protein sequence ID" value="RIA79763.1"/>
    <property type="molecule type" value="Genomic_DNA"/>
</dbReference>
<accession>A0A397S008</accession>
<comment type="caution">
    <text evidence="2">The sequence shown here is derived from an EMBL/GenBank/DDBJ whole genome shotgun (WGS) entry which is preliminary data.</text>
</comment>
<proteinExistence type="predicted"/>
<evidence type="ECO:0000256" key="1">
    <source>
        <dbReference type="SAM" id="MobiDB-lite"/>
    </source>
</evidence>
<feature type="region of interest" description="Disordered" evidence="1">
    <location>
        <begin position="21"/>
        <end position="61"/>
    </location>
</feature>
<keyword evidence="3" id="KW-1185">Reference proteome</keyword>
<evidence type="ECO:0000313" key="2">
    <source>
        <dbReference type="EMBL" id="RIA79763.1"/>
    </source>
</evidence>
<dbReference type="AlphaFoldDB" id="A0A397S008"/>
<feature type="compositionally biased region" description="Basic and acidic residues" evidence="1">
    <location>
        <begin position="52"/>
        <end position="61"/>
    </location>
</feature>
<feature type="compositionally biased region" description="Low complexity" evidence="1">
    <location>
        <begin position="136"/>
        <end position="150"/>
    </location>
</feature>
<evidence type="ECO:0000313" key="3">
    <source>
        <dbReference type="Proteomes" id="UP000265703"/>
    </source>
</evidence>
<feature type="region of interest" description="Disordered" evidence="1">
    <location>
        <begin position="131"/>
        <end position="150"/>
    </location>
</feature>